<dbReference type="PANTHER" id="PTHR46018">
    <property type="entry name" value="ZINC PHOSPHODIESTERASE ELAC PROTEIN 1"/>
    <property type="match status" value="1"/>
</dbReference>
<dbReference type="GO" id="GO:0042781">
    <property type="term" value="F:3'-tRNA processing endoribonuclease activity"/>
    <property type="evidence" value="ECO:0007669"/>
    <property type="project" value="TreeGrafter"/>
</dbReference>
<reference evidence="2" key="1">
    <citation type="submission" date="2006-02" db="EMBL/GenBank/DDBJ databases">
        <title>Complete sequence of chromosome of Rhodoferax ferrireducens DSM 15236.</title>
        <authorList>
            <person name="Copeland A."/>
            <person name="Lucas S."/>
            <person name="Lapidus A."/>
            <person name="Barry K."/>
            <person name="Detter J.C."/>
            <person name="Glavina del Rio T."/>
            <person name="Hammon N."/>
            <person name="Israni S."/>
            <person name="Pitluck S."/>
            <person name="Brettin T."/>
            <person name="Bruce D."/>
            <person name="Han C."/>
            <person name="Tapia R."/>
            <person name="Gilna P."/>
            <person name="Kiss H."/>
            <person name="Schmutz J."/>
            <person name="Larimer F."/>
            <person name="Land M."/>
            <person name="Kyrpides N."/>
            <person name="Ivanova N."/>
            <person name="Richardson P."/>
        </authorList>
    </citation>
    <scope>NUCLEOTIDE SEQUENCE [LARGE SCALE GENOMIC DNA]</scope>
    <source>
        <strain evidence="2">ATCC BAA-621 / DSM 15236 / T118</strain>
    </source>
</reference>
<dbReference type="Proteomes" id="UP000008332">
    <property type="component" value="Chromosome"/>
</dbReference>
<dbReference type="InterPro" id="IPR036866">
    <property type="entry name" value="RibonucZ/Hydroxyglut_hydro"/>
</dbReference>
<name>Q21Z37_ALBFT</name>
<dbReference type="RefSeq" id="WP_011463534.1">
    <property type="nucleotide sequence ID" value="NC_007908.1"/>
</dbReference>
<dbReference type="KEGG" id="rfr:Rfer_1232"/>
<organism evidence="1 2">
    <name type="scientific">Albidiferax ferrireducens (strain ATCC BAA-621 / DSM 15236 / T118)</name>
    <name type="common">Rhodoferax ferrireducens</name>
    <dbReference type="NCBI Taxonomy" id="338969"/>
    <lineage>
        <taxon>Bacteria</taxon>
        <taxon>Pseudomonadati</taxon>
        <taxon>Pseudomonadota</taxon>
        <taxon>Betaproteobacteria</taxon>
        <taxon>Burkholderiales</taxon>
        <taxon>Comamonadaceae</taxon>
        <taxon>Rhodoferax</taxon>
    </lineage>
</organism>
<proteinExistence type="predicted"/>
<dbReference type="AlphaFoldDB" id="Q21Z37"/>
<dbReference type="eggNOG" id="COG1234">
    <property type="taxonomic scope" value="Bacteria"/>
</dbReference>
<evidence type="ECO:0000313" key="2">
    <source>
        <dbReference type="Proteomes" id="UP000008332"/>
    </source>
</evidence>
<dbReference type="OrthoDB" id="9803916at2"/>
<dbReference type="EMBL" id="CP000267">
    <property type="protein sequence ID" value="ABD68966.1"/>
    <property type="molecule type" value="Genomic_DNA"/>
</dbReference>
<sequence>MFDAVTGQPQLAAMRPIFRPALVNDPFGDPGLYVDFKFEKRALLFDLGDLTALPPKKLLRVSDVFVSHTHMDHFFGFDRLLRLCLGRNTSLRLYGPPGFAAQVEHKLAGYTWNLVENYPGDFFMDAWELDANWQARGTRLRCRNRFRAEPLAARHLPGGVLLDELAFRVRAAFLDHGTACLGFAVEEKIHVNVWRNRLAELGLAVGPWLKELKDAVLRNAPDATTVRACWRDGSGEHERVLSLGLLKAAVLRQVEGEKICYVTDVAFHPDNVQRITALAANAAQLFIECVFLDQDADHAARKHHLTARQAGSIARAAGAKLVIPFHFSPRYADREADLRREIEAAAAAT</sequence>
<dbReference type="STRING" id="338969.Rfer_1232"/>
<accession>Q21Z37</accession>
<dbReference type="SUPFAM" id="SSF56281">
    <property type="entry name" value="Metallo-hydrolase/oxidoreductase"/>
    <property type="match status" value="1"/>
</dbReference>
<keyword evidence="2" id="KW-1185">Reference proteome</keyword>
<protein>
    <submittedName>
        <fullName evidence="1">Uncharacterized protein</fullName>
    </submittedName>
</protein>
<evidence type="ECO:0000313" key="1">
    <source>
        <dbReference type="EMBL" id="ABD68966.1"/>
    </source>
</evidence>
<dbReference type="PANTHER" id="PTHR46018:SF7">
    <property type="entry name" value="RIBONUCLEASE Z"/>
    <property type="match status" value="1"/>
</dbReference>
<dbReference type="Gene3D" id="3.60.15.10">
    <property type="entry name" value="Ribonuclease Z/Hydroxyacylglutathione hydrolase-like"/>
    <property type="match status" value="1"/>
</dbReference>
<dbReference type="HOGENOM" id="CLU_823444_0_0_4"/>
<gene>
    <name evidence="1" type="ordered locus">Rfer_1232</name>
</gene>
<dbReference type="NCBIfam" id="NF002558">
    <property type="entry name" value="PRK02126.1"/>
    <property type="match status" value="1"/>
</dbReference>